<evidence type="ECO:0000313" key="6">
    <source>
        <dbReference type="EMBL" id="OAG25530.1"/>
    </source>
</evidence>
<dbReference type="PROSITE" id="PS00122">
    <property type="entry name" value="CARBOXYLESTERASE_B_1"/>
    <property type="match status" value="1"/>
</dbReference>
<dbReference type="Proteomes" id="UP000077248">
    <property type="component" value="Unassembled WGS sequence"/>
</dbReference>
<dbReference type="EC" id="3.1.1.-" evidence="4"/>
<proteinExistence type="inferred from homology"/>
<dbReference type="RefSeq" id="XP_018390951.1">
    <property type="nucleotide sequence ID" value="XM_018526415.1"/>
</dbReference>
<dbReference type="Pfam" id="PF00135">
    <property type="entry name" value="COesterase"/>
    <property type="match status" value="1"/>
</dbReference>
<dbReference type="OMA" id="YGTWAFL"/>
<dbReference type="EMBL" id="KV441470">
    <property type="protein sequence ID" value="OAG25530.1"/>
    <property type="molecule type" value="Genomic_DNA"/>
</dbReference>
<dbReference type="SUPFAM" id="SSF53474">
    <property type="entry name" value="alpha/beta-Hydrolases"/>
    <property type="match status" value="1"/>
</dbReference>
<dbReference type="InterPro" id="IPR002018">
    <property type="entry name" value="CarbesteraseB"/>
</dbReference>
<gene>
    <name evidence="6" type="ORF">CC77DRAFT_1028045</name>
</gene>
<protein>
    <recommendedName>
        <fullName evidence="4">Carboxylic ester hydrolase</fullName>
        <ecNumber evidence="4">3.1.1.-</ecNumber>
    </recommendedName>
</protein>
<keyword evidence="7" id="KW-1185">Reference proteome</keyword>
<dbReference type="InterPro" id="IPR029058">
    <property type="entry name" value="AB_hydrolase_fold"/>
</dbReference>
<keyword evidence="4" id="KW-0732">Signal</keyword>
<dbReference type="PANTHER" id="PTHR11559">
    <property type="entry name" value="CARBOXYLESTERASE"/>
    <property type="match status" value="1"/>
</dbReference>
<dbReference type="KEGG" id="aalt:CC77DRAFT_1028045"/>
<sequence length="614" mass="65979">MLLSSLIASVVTFSGAVAALPHPQPFKEVLGKRQSTRANALEVDLGYGIYQGTSNTSTGINTWRGIRFAAPPTGSLRWQRPQAPSVNRTSTISADAYGPQCQQVGFNGQPSLQSSGATTPTSEDCLFLNVQSPANASDLPVLVWIHGGGYGAGNGRQDFTELLTTTGNNFVIVSIQYRLGPFGFLASDEVVRKGVANAGLLDQFFALQWVQTYIEQFGGNTSAVTISGESAGGGSVMLQDMAYGGSLGDSLFRSTIAASPYLPKQYAYDHWIPSQNYYAFADRANCSVTAYGNASSTIFDCLVSQDTETLQSASVDVTNTATFGTWAFLPVTDDIFVQDEPSSQLLENRVNGRNALIGNNANEGPLFVPQDITSEDDFLTWLRNNLPEFTDSDIAKVLRYYPISNAANDSSADEFATNGVTGPSALDQSSLATGQQQRANNLYAELTFVCPSYWMAEAYTGNNRTSYKYQFSPLPATHGADVQGYFGQLGSVPYLSADFQRAFMNIWGNFITQGNPSISASVAAGSTSSNNTADSTAATQWPAFSVAEPYQLDLNQTGGEMAIGSLNVNSPVNTTYFTGPGLMNNFTLVNAYTWEDGRGMRCDFWRSVADIIPA</sequence>
<dbReference type="InterPro" id="IPR019826">
    <property type="entry name" value="Carboxylesterase_B_AS"/>
</dbReference>
<evidence type="ECO:0000256" key="3">
    <source>
        <dbReference type="ARBA" id="ARBA00022801"/>
    </source>
</evidence>
<evidence type="ECO:0000256" key="2">
    <source>
        <dbReference type="ARBA" id="ARBA00005964"/>
    </source>
</evidence>
<dbReference type="FunFam" id="3.40.50.1820:FF:000266">
    <property type="entry name" value="Carboxylic ester hydrolase"/>
    <property type="match status" value="1"/>
</dbReference>
<name>A0A177E283_ALTAL</name>
<reference evidence="6 7" key="1">
    <citation type="submission" date="2016-05" db="EMBL/GenBank/DDBJ databases">
        <title>Comparative analysis of secretome profiles of manganese(II)-oxidizing ascomycete fungi.</title>
        <authorList>
            <consortium name="DOE Joint Genome Institute"/>
            <person name="Zeiner C.A."/>
            <person name="Purvine S.O."/>
            <person name="Zink E.M."/>
            <person name="Wu S."/>
            <person name="Pasa-Tolic L."/>
            <person name="Chaput D.L."/>
            <person name="Haridas S."/>
            <person name="Grigoriev I.V."/>
            <person name="Santelli C.M."/>
            <person name="Hansel C.M."/>
        </authorList>
    </citation>
    <scope>NUCLEOTIDE SEQUENCE [LARGE SCALE GENOMIC DNA]</scope>
    <source>
        <strain evidence="6 7">SRC1lrK2f</strain>
    </source>
</reference>
<evidence type="ECO:0000256" key="4">
    <source>
        <dbReference type="RuleBase" id="RU361235"/>
    </source>
</evidence>
<evidence type="ECO:0000259" key="5">
    <source>
        <dbReference type="Pfam" id="PF00135"/>
    </source>
</evidence>
<dbReference type="Gene3D" id="3.40.50.1820">
    <property type="entry name" value="alpha/beta hydrolase"/>
    <property type="match status" value="1"/>
</dbReference>
<dbReference type="GeneID" id="29112009"/>
<dbReference type="GO" id="GO:0016787">
    <property type="term" value="F:hydrolase activity"/>
    <property type="evidence" value="ECO:0007669"/>
    <property type="project" value="UniProtKB-KW"/>
</dbReference>
<comment type="similarity">
    <text evidence="2 4">Belongs to the type-B carboxylesterase/lipase family.</text>
</comment>
<comment type="pathway">
    <text evidence="1">Mycotoxin biosynthesis.</text>
</comment>
<feature type="signal peptide" evidence="4">
    <location>
        <begin position="1"/>
        <end position="18"/>
    </location>
</feature>
<evidence type="ECO:0000313" key="7">
    <source>
        <dbReference type="Proteomes" id="UP000077248"/>
    </source>
</evidence>
<dbReference type="ESTHER" id="altal-a0a177e283">
    <property type="family name" value="Fungal_carboxylesterase_lipase"/>
</dbReference>
<keyword evidence="3 4" id="KW-0378">Hydrolase</keyword>
<accession>A0A177E283</accession>
<dbReference type="VEuPathDB" id="FungiDB:CC77DRAFT_1028045"/>
<organism evidence="6 7">
    <name type="scientific">Alternaria alternata</name>
    <name type="common">Alternaria rot fungus</name>
    <name type="synonym">Torula alternata</name>
    <dbReference type="NCBI Taxonomy" id="5599"/>
    <lineage>
        <taxon>Eukaryota</taxon>
        <taxon>Fungi</taxon>
        <taxon>Dikarya</taxon>
        <taxon>Ascomycota</taxon>
        <taxon>Pezizomycotina</taxon>
        <taxon>Dothideomycetes</taxon>
        <taxon>Pleosporomycetidae</taxon>
        <taxon>Pleosporales</taxon>
        <taxon>Pleosporineae</taxon>
        <taxon>Pleosporaceae</taxon>
        <taxon>Alternaria</taxon>
        <taxon>Alternaria sect. Alternaria</taxon>
        <taxon>Alternaria alternata complex</taxon>
    </lineage>
</organism>
<evidence type="ECO:0000256" key="1">
    <source>
        <dbReference type="ARBA" id="ARBA00004685"/>
    </source>
</evidence>
<feature type="chain" id="PRO_5007949053" description="Carboxylic ester hydrolase" evidence="4">
    <location>
        <begin position="19"/>
        <end position="614"/>
    </location>
</feature>
<feature type="domain" description="Carboxylesterase type B" evidence="5">
    <location>
        <begin position="43"/>
        <end position="556"/>
    </location>
</feature>
<dbReference type="InterPro" id="IPR050309">
    <property type="entry name" value="Type-B_Carboxylest/Lipase"/>
</dbReference>
<dbReference type="AlphaFoldDB" id="A0A177E283"/>